<dbReference type="AlphaFoldDB" id="I3S8Q8"/>
<reference evidence="2" key="1">
    <citation type="submission" date="2012-05" db="EMBL/GenBank/DDBJ databases">
        <authorList>
            <person name="Krishnakumar V."/>
            <person name="Cheung F."/>
            <person name="Xiao Y."/>
            <person name="Chan A."/>
            <person name="Moskal W.A."/>
            <person name="Town C.D."/>
        </authorList>
    </citation>
    <scope>NUCLEOTIDE SEQUENCE</scope>
</reference>
<evidence type="ECO:0000256" key="1">
    <source>
        <dbReference type="SAM" id="MobiDB-lite"/>
    </source>
</evidence>
<name>I3S8Q8_MEDTR</name>
<accession>I3S8Q8</accession>
<proteinExistence type="evidence at transcript level"/>
<protein>
    <submittedName>
        <fullName evidence="2">Uncharacterized protein</fullName>
    </submittedName>
</protein>
<sequence>MQIKPSPATNPKPTFLPAALSSFLLDAGDGASPSTSLLLGVLEGVFDDLGAGDEDGDLAPKSSEGNKTLSN</sequence>
<evidence type="ECO:0000313" key="2">
    <source>
        <dbReference type="EMBL" id="AFK36650.1"/>
    </source>
</evidence>
<organism evidence="2">
    <name type="scientific">Medicago truncatula</name>
    <name type="common">Barrel medic</name>
    <name type="synonym">Medicago tribuloides</name>
    <dbReference type="NCBI Taxonomy" id="3880"/>
    <lineage>
        <taxon>Eukaryota</taxon>
        <taxon>Viridiplantae</taxon>
        <taxon>Streptophyta</taxon>
        <taxon>Embryophyta</taxon>
        <taxon>Tracheophyta</taxon>
        <taxon>Spermatophyta</taxon>
        <taxon>Magnoliopsida</taxon>
        <taxon>eudicotyledons</taxon>
        <taxon>Gunneridae</taxon>
        <taxon>Pentapetalae</taxon>
        <taxon>rosids</taxon>
        <taxon>fabids</taxon>
        <taxon>Fabales</taxon>
        <taxon>Fabaceae</taxon>
        <taxon>Papilionoideae</taxon>
        <taxon>50 kb inversion clade</taxon>
        <taxon>NPAAA clade</taxon>
        <taxon>Hologalegina</taxon>
        <taxon>IRL clade</taxon>
        <taxon>Trifolieae</taxon>
        <taxon>Medicago</taxon>
    </lineage>
</organism>
<feature type="region of interest" description="Disordered" evidence="1">
    <location>
        <begin position="49"/>
        <end position="71"/>
    </location>
</feature>
<dbReference type="EMBL" id="BT136855">
    <property type="protein sequence ID" value="AFK36650.1"/>
    <property type="molecule type" value="mRNA"/>
</dbReference>